<evidence type="ECO:0000313" key="1">
    <source>
        <dbReference type="EMBL" id="EDO11208.1"/>
    </source>
</evidence>
<reference evidence="1 2" key="1">
    <citation type="submission" date="2007-03" db="EMBL/GenBank/DDBJ databases">
        <authorList>
            <person name="Fulton L."/>
            <person name="Clifton S."/>
            <person name="Fulton B."/>
            <person name="Xu J."/>
            <person name="Minx P."/>
            <person name="Pepin K.H."/>
            <person name="Johnson M."/>
            <person name="Thiruvilangam P."/>
            <person name="Bhonagiri V."/>
            <person name="Nash W.E."/>
            <person name="Mardis E.R."/>
            <person name="Wilson R.K."/>
        </authorList>
    </citation>
    <scope>NUCLEOTIDE SEQUENCE [LARGE SCALE GENOMIC DNA]</scope>
    <source>
        <strain evidence="2">ATCC 8483 / DSM 1896 / JCM 5824 / BCRC 10623 / CCUG 4943 / NCTC 11153</strain>
    </source>
</reference>
<gene>
    <name evidence="1" type="ORF">BACOVA_03111</name>
</gene>
<dbReference type="Proteomes" id="UP000005475">
    <property type="component" value="Unassembled WGS sequence"/>
</dbReference>
<accession>A0AAN3D917</accession>
<protein>
    <submittedName>
        <fullName evidence="1">Uncharacterized protein</fullName>
    </submittedName>
</protein>
<dbReference type="AlphaFoldDB" id="A0AAN3D917"/>
<reference evidence="2" key="2">
    <citation type="submission" date="2007-04" db="EMBL/GenBank/DDBJ databases">
        <title>Draft genome sequence of Bacteroides ovatus (ATCC 8483).</title>
        <authorList>
            <person name="Sudarsanam P."/>
            <person name="Ley R."/>
            <person name="Guruge J."/>
            <person name="Turnbaugh P.J."/>
            <person name="Mahowald M."/>
            <person name="Liep D."/>
            <person name="Gordon J."/>
        </authorList>
    </citation>
    <scope>NUCLEOTIDE SEQUENCE [LARGE SCALE GENOMIC DNA]</scope>
    <source>
        <strain evidence="2">ATCC 8483 / DSM 1896 / JCM 5824 / BCRC 10623 / CCUG 4943 / NCTC 11153</strain>
    </source>
</reference>
<sequence length="36" mass="4104">MHFQALLTPFSHIFCKITFTSVNTKNKSSKFAKKDG</sequence>
<proteinExistence type="predicted"/>
<dbReference type="EMBL" id="AAXF02000050">
    <property type="protein sequence ID" value="EDO11208.1"/>
    <property type="molecule type" value="Genomic_DNA"/>
</dbReference>
<organism evidence="1 2">
    <name type="scientific">Bacteroides ovatus (strain ATCC 8483 / DSM 1896 / JCM 5824 / BCRC 10623 / CCUG 4943 / NCTC 11153)</name>
    <dbReference type="NCBI Taxonomy" id="411476"/>
    <lineage>
        <taxon>Bacteria</taxon>
        <taxon>Pseudomonadati</taxon>
        <taxon>Bacteroidota</taxon>
        <taxon>Bacteroidia</taxon>
        <taxon>Bacteroidales</taxon>
        <taxon>Bacteroidaceae</taxon>
        <taxon>Bacteroides</taxon>
    </lineage>
</organism>
<name>A0AAN3D917_BACO1</name>
<evidence type="ECO:0000313" key="2">
    <source>
        <dbReference type="Proteomes" id="UP000005475"/>
    </source>
</evidence>
<comment type="caution">
    <text evidence="1">The sequence shown here is derived from an EMBL/GenBank/DDBJ whole genome shotgun (WGS) entry which is preliminary data.</text>
</comment>